<accession>A0ABS7RT31</accession>
<name>A0ABS7RT31_9ENTR</name>
<organism evidence="1 2">
    <name type="scientific">Leclercia barmai</name>
    <dbReference type="NCBI Taxonomy" id="2785629"/>
    <lineage>
        <taxon>Bacteria</taxon>
        <taxon>Pseudomonadati</taxon>
        <taxon>Pseudomonadota</taxon>
        <taxon>Gammaproteobacteria</taxon>
        <taxon>Enterobacterales</taxon>
        <taxon>Enterobacteriaceae</taxon>
        <taxon>Leclercia</taxon>
    </lineage>
</organism>
<evidence type="ECO:0000313" key="2">
    <source>
        <dbReference type="Proteomes" id="UP000706580"/>
    </source>
</evidence>
<evidence type="ECO:0000313" key="1">
    <source>
        <dbReference type="EMBL" id="MBZ0057465.1"/>
    </source>
</evidence>
<keyword evidence="2" id="KW-1185">Reference proteome</keyword>
<reference evidence="1 2" key="1">
    <citation type="submission" date="2020-11" db="EMBL/GenBank/DDBJ databases">
        <title>Draft Genome of Enterobacter sp. strain EMC7.</title>
        <authorList>
            <person name="Barman P."/>
            <person name="Sinha S."/>
            <person name="Sen S."/>
            <person name="Chakraborty R."/>
        </authorList>
    </citation>
    <scope>NUCLEOTIDE SEQUENCE [LARGE SCALE GENOMIC DNA]</scope>
    <source>
        <strain evidence="1 2">EMC7</strain>
    </source>
</reference>
<dbReference type="EMBL" id="JADMNK010000002">
    <property type="protein sequence ID" value="MBZ0057465.1"/>
    <property type="molecule type" value="Genomic_DNA"/>
</dbReference>
<comment type="caution">
    <text evidence="1">The sequence shown here is derived from an EMBL/GenBank/DDBJ whole genome shotgun (WGS) entry which is preliminary data.</text>
</comment>
<gene>
    <name evidence="1" type="ORF">ITX56_06465</name>
</gene>
<dbReference type="Proteomes" id="UP000706580">
    <property type="component" value="Unassembled WGS sequence"/>
</dbReference>
<sequence length="66" mass="7385">MAIKKLESGRYEVTFGRNFLHAGIYDDLASAERRNQEMLNLLAYVEQGLPVAQDNISVSLAVEVTE</sequence>
<protein>
    <submittedName>
        <fullName evidence="1">Uncharacterized protein</fullName>
    </submittedName>
</protein>
<dbReference type="RefSeq" id="WP_223074235.1">
    <property type="nucleotide sequence ID" value="NZ_JADMNK010000002.1"/>
</dbReference>
<proteinExistence type="predicted"/>